<organism evidence="2 3">
    <name type="scientific">Archangium minus</name>
    <dbReference type="NCBI Taxonomy" id="83450"/>
    <lineage>
        <taxon>Bacteria</taxon>
        <taxon>Pseudomonadati</taxon>
        <taxon>Myxococcota</taxon>
        <taxon>Myxococcia</taxon>
        <taxon>Myxococcales</taxon>
        <taxon>Cystobacterineae</taxon>
        <taxon>Archangiaceae</taxon>
        <taxon>Archangium</taxon>
    </lineage>
</organism>
<protein>
    <submittedName>
        <fullName evidence="2">DUF2330 domain-containing protein</fullName>
    </submittedName>
</protein>
<evidence type="ECO:0000256" key="1">
    <source>
        <dbReference type="SAM" id="SignalP"/>
    </source>
</evidence>
<proteinExistence type="predicted"/>
<dbReference type="NCBIfam" id="TIGR03382">
    <property type="entry name" value="GC_trans_RRR"/>
    <property type="match status" value="1"/>
</dbReference>
<feature type="chain" id="PRO_5047156274" evidence="1">
    <location>
        <begin position="24"/>
        <end position="540"/>
    </location>
</feature>
<dbReference type="Proteomes" id="UP001611383">
    <property type="component" value="Chromosome"/>
</dbReference>
<dbReference type="InterPro" id="IPR019283">
    <property type="entry name" value="DUF2330"/>
</dbReference>
<gene>
    <name evidence="2" type="ORF">F0U60_28780</name>
</gene>
<sequence>MRQAVMFGVLLAVGLLSAPRAEACGGFFCSQVPIDQAGERIVFGVSGNSVEAHIQIQYKGAAEEFAWVVPMQAKPTLGIGSARLFSYLDAVTQPSFQLQWEESCRPLFGGIPVGAPQEDNAGPPSAGGGGGVVVVSREDVGPYDAAILTANDAVALRTWLTTNGYDIPESAGKALEPYVGNGYYFVALKLQQDKTVGDLRPIVVKFEGNRPCVPIRLTAIAAQPDMPIIAYVLAQKRAVPINYRHVLINPTKVDWLGFGRNYAQVATEAVDEAGGQAFLTEFAGSAVNFAQSFAQMNRGLDTAALASIPHPVDFFSEMLAQGFQGDSTTLALMRKYVPMPQALVAQGVPETQFYNSIWNYRYDIDSDPGRPPFNVKGFAQELEEQVVQPLKTATTLLTSHPYLTRLYTTMSAEEMTVDPDFDFNTDAPDVSNRFTAKARFESCQDDFSKREVRIELPDGRYFFVKFNQPIDQGPSAQRVEQYSTEGAPAVVQDNGPAILSAIEELGGGMAGGCGCGATDAGSAAMLALMLGAWSLRRRRD</sequence>
<reference evidence="2 3" key="1">
    <citation type="submission" date="2019-08" db="EMBL/GenBank/DDBJ databases">
        <title>Archangium and Cystobacter genomes.</title>
        <authorList>
            <person name="Chen I.-C.K."/>
            <person name="Wielgoss S."/>
        </authorList>
    </citation>
    <scope>NUCLEOTIDE SEQUENCE [LARGE SCALE GENOMIC DNA]</scope>
    <source>
        <strain evidence="2 3">Cbm 6</strain>
    </source>
</reference>
<dbReference type="EMBL" id="CP043494">
    <property type="protein sequence ID" value="WNG47677.1"/>
    <property type="molecule type" value="Genomic_DNA"/>
</dbReference>
<dbReference type="Pfam" id="PF10092">
    <property type="entry name" value="DUF2330"/>
    <property type="match status" value="1"/>
</dbReference>
<dbReference type="InterPro" id="IPR017756">
    <property type="entry name" value="TM_Gly-Cys-Arg_CS"/>
</dbReference>
<feature type="signal peptide" evidence="1">
    <location>
        <begin position="1"/>
        <end position="23"/>
    </location>
</feature>
<evidence type="ECO:0000313" key="3">
    <source>
        <dbReference type="Proteomes" id="UP001611383"/>
    </source>
</evidence>
<dbReference type="RefSeq" id="WP_395804294.1">
    <property type="nucleotide sequence ID" value="NZ_CP043494.1"/>
</dbReference>
<accession>A0ABY9WX23</accession>
<keyword evidence="3" id="KW-1185">Reference proteome</keyword>
<evidence type="ECO:0000313" key="2">
    <source>
        <dbReference type="EMBL" id="WNG47677.1"/>
    </source>
</evidence>
<keyword evidence="1" id="KW-0732">Signal</keyword>
<name>A0ABY9WX23_9BACT</name>